<dbReference type="InterPro" id="IPR002509">
    <property type="entry name" value="NODB_dom"/>
</dbReference>
<evidence type="ECO:0000256" key="2">
    <source>
        <dbReference type="ARBA" id="ARBA00022729"/>
    </source>
</evidence>
<organism evidence="4 5">
    <name type="scientific">Rossellomorea marisflavi</name>
    <dbReference type="NCBI Taxonomy" id="189381"/>
    <lineage>
        <taxon>Bacteria</taxon>
        <taxon>Bacillati</taxon>
        <taxon>Bacillota</taxon>
        <taxon>Bacilli</taxon>
        <taxon>Bacillales</taxon>
        <taxon>Bacillaceae</taxon>
        <taxon>Rossellomorea</taxon>
    </lineage>
</organism>
<dbReference type="GO" id="GO:0005576">
    <property type="term" value="C:extracellular region"/>
    <property type="evidence" value="ECO:0007669"/>
    <property type="project" value="UniProtKB-SubCell"/>
</dbReference>
<evidence type="ECO:0000313" key="4">
    <source>
        <dbReference type="EMBL" id="KON83590.1"/>
    </source>
</evidence>
<dbReference type="InterPro" id="IPR051398">
    <property type="entry name" value="Polysacch_Deacetylase"/>
</dbReference>
<dbReference type="EMBL" id="LGUE01000005">
    <property type="protein sequence ID" value="KON83590.1"/>
    <property type="molecule type" value="Genomic_DNA"/>
</dbReference>
<evidence type="ECO:0000256" key="1">
    <source>
        <dbReference type="ARBA" id="ARBA00004613"/>
    </source>
</evidence>
<dbReference type="GO" id="GO:0016810">
    <property type="term" value="F:hydrolase activity, acting on carbon-nitrogen (but not peptide) bonds"/>
    <property type="evidence" value="ECO:0007669"/>
    <property type="project" value="InterPro"/>
</dbReference>
<dbReference type="PANTHER" id="PTHR34216">
    <property type="match status" value="1"/>
</dbReference>
<dbReference type="AlphaFoldDB" id="A0A0M0G1A7"/>
<accession>A0A0M0G1A7</accession>
<dbReference type="Pfam" id="PF01522">
    <property type="entry name" value="Polysacc_deac_1"/>
    <property type="match status" value="1"/>
</dbReference>
<protein>
    <recommendedName>
        <fullName evidence="3">NodB homology domain-containing protein</fullName>
    </recommendedName>
</protein>
<evidence type="ECO:0000259" key="3">
    <source>
        <dbReference type="PROSITE" id="PS51677"/>
    </source>
</evidence>
<dbReference type="SUPFAM" id="SSF88713">
    <property type="entry name" value="Glycoside hydrolase/deacetylase"/>
    <property type="match status" value="1"/>
</dbReference>
<evidence type="ECO:0000313" key="5">
    <source>
        <dbReference type="Proteomes" id="UP000037405"/>
    </source>
</evidence>
<dbReference type="Proteomes" id="UP000037405">
    <property type="component" value="Unassembled WGS sequence"/>
</dbReference>
<comment type="caution">
    <text evidence="4">The sequence shown here is derived from an EMBL/GenBank/DDBJ whole genome shotgun (WGS) entry which is preliminary data.</text>
</comment>
<proteinExistence type="predicted"/>
<keyword evidence="5" id="KW-1185">Reference proteome</keyword>
<comment type="subcellular location">
    <subcellularLocation>
        <location evidence="1">Secreted</location>
    </subcellularLocation>
</comment>
<dbReference type="Gene3D" id="3.20.20.370">
    <property type="entry name" value="Glycoside hydrolase/deacetylase"/>
    <property type="match status" value="1"/>
</dbReference>
<dbReference type="RefSeq" id="WP_053429013.1">
    <property type="nucleotide sequence ID" value="NZ_LGUE01000005.1"/>
</dbReference>
<keyword evidence="2" id="KW-0732">Signal</keyword>
<dbReference type="GO" id="GO:0005975">
    <property type="term" value="P:carbohydrate metabolic process"/>
    <property type="evidence" value="ECO:0007669"/>
    <property type="project" value="InterPro"/>
</dbReference>
<reference evidence="5" key="1">
    <citation type="submission" date="2015-07" db="EMBL/GenBank/DDBJ databases">
        <title>Fjat-14235 jcm11544.</title>
        <authorList>
            <person name="Liu B."/>
            <person name="Wang J."/>
            <person name="Zhu Y."/>
            <person name="Liu G."/>
            <person name="Chen Q."/>
            <person name="Chen Z."/>
            <person name="Lan J."/>
            <person name="Che J."/>
            <person name="Ge C."/>
            <person name="Shi H."/>
            <person name="Pan Z."/>
            <person name="Liu X."/>
        </authorList>
    </citation>
    <scope>NUCLEOTIDE SEQUENCE [LARGE SCALE GENOMIC DNA]</scope>
    <source>
        <strain evidence="5">JCM 11544</strain>
    </source>
</reference>
<gene>
    <name evidence="4" type="ORF">AF331_15515</name>
</gene>
<dbReference type="PROSITE" id="PS51677">
    <property type="entry name" value="NODB"/>
    <property type="match status" value="1"/>
</dbReference>
<dbReference type="OrthoDB" id="9778320at2"/>
<sequence>MMMKSLFASGFLALLFSIFAGIFLYFTELLPPEPVATASADSNIQIDACAKEPRTFTGSTRTDGTVPILTYHRIVDDGDLSSRHMVDGKVNQMIVTKEEFEKQIAFLKEEGFTSLTLPELHEFLVNKQEIPKKSVVITFDDGYKDNVTEAYPILKKHGFQAASFLIAGMITAEDHPFTPEYVQYASMKELASACPVFSYYSHTFDFHHRKGSSMEDEKSFLITEDADAIKKDLAKSIGVLKGESLAFAYPYGEYSPKSIRILKDLGIAMAFTTEERDASQADHLYELPRHSVFHDTTMTKFRSIFKPHH</sequence>
<dbReference type="PANTHER" id="PTHR34216:SF3">
    <property type="entry name" value="POLY-BETA-1,6-N-ACETYL-D-GLUCOSAMINE N-DEACETYLASE"/>
    <property type="match status" value="1"/>
</dbReference>
<dbReference type="PATRIC" id="fig|189381.12.peg.4076"/>
<dbReference type="InterPro" id="IPR011330">
    <property type="entry name" value="Glyco_hydro/deAcase_b/a-brl"/>
</dbReference>
<dbReference type="CDD" id="cd10966">
    <property type="entry name" value="CE4_yadE_5s"/>
    <property type="match status" value="1"/>
</dbReference>
<dbReference type="STRING" id="189381.GCA_900166615_01959"/>
<name>A0A0M0G1A7_9BACI</name>
<feature type="domain" description="NodB homology" evidence="3">
    <location>
        <begin position="133"/>
        <end position="309"/>
    </location>
</feature>